<dbReference type="Proteomes" id="UP000662770">
    <property type="component" value="Chromosome"/>
</dbReference>
<dbReference type="InterPro" id="IPR001610">
    <property type="entry name" value="PAC"/>
</dbReference>
<name>A0ABX7QT99_9GAMM</name>
<evidence type="ECO:0000256" key="8">
    <source>
        <dbReference type="ARBA" id="ARBA00023012"/>
    </source>
</evidence>
<dbReference type="Pfam" id="PF02518">
    <property type="entry name" value="HATPase_c"/>
    <property type="match status" value="1"/>
</dbReference>
<dbReference type="InterPro" id="IPR000014">
    <property type="entry name" value="PAS"/>
</dbReference>
<dbReference type="SUPFAM" id="SSF55785">
    <property type="entry name" value="PYP-like sensor domain (PAS domain)"/>
    <property type="match status" value="2"/>
</dbReference>
<dbReference type="SMART" id="SM00387">
    <property type="entry name" value="HATPase_c"/>
    <property type="match status" value="1"/>
</dbReference>
<dbReference type="Pfam" id="PF07730">
    <property type="entry name" value="HisKA_3"/>
    <property type="match status" value="1"/>
</dbReference>
<keyword evidence="3" id="KW-0597">Phosphoprotein</keyword>
<gene>
    <name evidence="11" type="ORF">JYB87_02875</name>
</gene>
<evidence type="ECO:0000256" key="5">
    <source>
        <dbReference type="ARBA" id="ARBA00022741"/>
    </source>
</evidence>
<keyword evidence="5" id="KW-0547">Nucleotide-binding</keyword>
<evidence type="ECO:0000256" key="7">
    <source>
        <dbReference type="ARBA" id="ARBA00022840"/>
    </source>
</evidence>
<keyword evidence="12" id="KW-1185">Reference proteome</keyword>
<keyword evidence="4" id="KW-0808">Transferase</keyword>
<comment type="catalytic activity">
    <reaction evidence="1">
        <text>ATP + protein L-histidine = ADP + protein N-phospho-L-histidine.</text>
        <dbReference type="EC" id="2.7.13.3"/>
    </reaction>
</comment>
<keyword evidence="7" id="KW-0067">ATP-binding</keyword>
<dbReference type="NCBIfam" id="TIGR00229">
    <property type="entry name" value="sensory_box"/>
    <property type="match status" value="1"/>
</dbReference>
<keyword evidence="6" id="KW-0418">Kinase</keyword>
<dbReference type="InterPro" id="IPR035965">
    <property type="entry name" value="PAS-like_dom_sf"/>
</dbReference>
<feature type="domain" description="PAC" evidence="10">
    <location>
        <begin position="221"/>
        <end position="271"/>
    </location>
</feature>
<dbReference type="Gene3D" id="1.20.5.1930">
    <property type="match status" value="1"/>
</dbReference>
<evidence type="ECO:0000313" key="11">
    <source>
        <dbReference type="EMBL" id="QSX34210.1"/>
    </source>
</evidence>
<reference evidence="11 12" key="1">
    <citation type="submission" date="2021-03" db="EMBL/GenBank/DDBJ databases">
        <title>Novel species identification of genus Shewanella.</title>
        <authorList>
            <person name="Liu G."/>
            <person name="Zhang Q."/>
        </authorList>
    </citation>
    <scope>NUCLEOTIDE SEQUENCE [LARGE SCALE GENOMIC DNA]</scope>
    <source>
        <strain evidence="11 12">FJAT-51800</strain>
    </source>
</reference>
<feature type="domain" description="PAS" evidence="9">
    <location>
        <begin position="28"/>
        <end position="73"/>
    </location>
</feature>
<keyword evidence="8" id="KW-0902">Two-component regulatory system</keyword>
<dbReference type="PROSITE" id="PS50113">
    <property type="entry name" value="PAC"/>
    <property type="match status" value="2"/>
</dbReference>
<evidence type="ECO:0000256" key="2">
    <source>
        <dbReference type="ARBA" id="ARBA00012438"/>
    </source>
</evidence>
<evidence type="ECO:0000256" key="1">
    <source>
        <dbReference type="ARBA" id="ARBA00000085"/>
    </source>
</evidence>
<dbReference type="CDD" id="cd00130">
    <property type="entry name" value="PAS"/>
    <property type="match status" value="1"/>
</dbReference>
<evidence type="ECO:0000256" key="3">
    <source>
        <dbReference type="ARBA" id="ARBA00022553"/>
    </source>
</evidence>
<dbReference type="PANTHER" id="PTHR24421">
    <property type="entry name" value="NITRATE/NITRITE SENSOR PROTEIN NARX-RELATED"/>
    <property type="match status" value="1"/>
</dbReference>
<dbReference type="Gene3D" id="3.30.565.10">
    <property type="entry name" value="Histidine kinase-like ATPase, C-terminal domain"/>
    <property type="match status" value="1"/>
</dbReference>
<dbReference type="SMART" id="SM00086">
    <property type="entry name" value="PAC"/>
    <property type="match status" value="2"/>
</dbReference>
<evidence type="ECO:0000256" key="6">
    <source>
        <dbReference type="ARBA" id="ARBA00022777"/>
    </source>
</evidence>
<protein>
    <recommendedName>
        <fullName evidence="2">histidine kinase</fullName>
        <ecNumber evidence="2">2.7.13.3</ecNumber>
    </recommendedName>
</protein>
<dbReference type="PROSITE" id="PS50112">
    <property type="entry name" value="PAS"/>
    <property type="match status" value="1"/>
</dbReference>
<accession>A0ABX7QT99</accession>
<evidence type="ECO:0000313" key="12">
    <source>
        <dbReference type="Proteomes" id="UP000662770"/>
    </source>
</evidence>
<sequence length="474" mass="53640">MSEGMEYIQQAAQDEDGLRHKYNDLLASHERYRLMFDHIPLAYMSMNVNAIIIDSNNAFSELTGYEPQEVFGRPFSFFLFNKADIKYHLEVTFPDFRCSGRARSIPWKLRHKSGREIYVMVHGNARFDEFGEFVQTHCLIVDVTEEYRAKQECQKAESKAQLILDVISERVTFHDKQRNVLWANKIARNDSSKGCQDDCDCCVNHQSSCDKCPVIRVFNNQQPAFGELQNQGRVLQISAYPAFNHEGELDGVVQVARDITERRNLEREILRLSSSERQRIGHDLHDGLGQELTGLSFLASALANQLVGQDPALETIASKMVQSIGRARKRMYNVLQGLNHIPDGPDGLSRAFYSLAESVRELFGKQCVFHQRGELHIDDTVLCAHLFNIVNESVNNALKYSGCQQIEISIDANAERLVAEVKDDGCGMHNSTSRVGAMGLKIMQFRASIMNAELHIDSNDHGTSIRCEVPLATH</sequence>
<dbReference type="Gene3D" id="3.30.450.20">
    <property type="entry name" value="PAS domain"/>
    <property type="match status" value="2"/>
</dbReference>
<dbReference type="InterPro" id="IPR013656">
    <property type="entry name" value="PAS_4"/>
</dbReference>
<dbReference type="PANTHER" id="PTHR24421:SF10">
    <property type="entry name" value="NITRATE_NITRITE SENSOR PROTEIN NARQ"/>
    <property type="match status" value="1"/>
</dbReference>
<organism evidence="11 12">
    <name type="scientific">Shewanella avicenniae</name>
    <dbReference type="NCBI Taxonomy" id="2814294"/>
    <lineage>
        <taxon>Bacteria</taxon>
        <taxon>Pseudomonadati</taxon>
        <taxon>Pseudomonadota</taxon>
        <taxon>Gammaproteobacteria</taxon>
        <taxon>Alteromonadales</taxon>
        <taxon>Shewanellaceae</taxon>
        <taxon>Shewanella</taxon>
    </lineage>
</organism>
<dbReference type="InterPro" id="IPR050482">
    <property type="entry name" value="Sensor_HK_TwoCompSys"/>
</dbReference>
<dbReference type="EC" id="2.7.13.3" evidence="2"/>
<dbReference type="SUPFAM" id="SSF55874">
    <property type="entry name" value="ATPase domain of HSP90 chaperone/DNA topoisomerase II/histidine kinase"/>
    <property type="match status" value="1"/>
</dbReference>
<evidence type="ECO:0000256" key="4">
    <source>
        <dbReference type="ARBA" id="ARBA00022679"/>
    </source>
</evidence>
<dbReference type="InterPro" id="IPR000700">
    <property type="entry name" value="PAS-assoc_C"/>
</dbReference>
<dbReference type="InterPro" id="IPR011712">
    <property type="entry name" value="Sig_transdc_His_kin_sub3_dim/P"/>
</dbReference>
<evidence type="ECO:0000259" key="10">
    <source>
        <dbReference type="PROSITE" id="PS50113"/>
    </source>
</evidence>
<dbReference type="EMBL" id="CP071503">
    <property type="protein sequence ID" value="QSX34210.1"/>
    <property type="molecule type" value="Genomic_DNA"/>
</dbReference>
<proteinExistence type="predicted"/>
<dbReference type="Pfam" id="PF13426">
    <property type="entry name" value="PAS_9"/>
    <property type="match status" value="1"/>
</dbReference>
<dbReference type="RefSeq" id="WP_207355414.1">
    <property type="nucleotide sequence ID" value="NZ_CP071503.1"/>
</dbReference>
<dbReference type="CDD" id="cd16917">
    <property type="entry name" value="HATPase_UhpB-NarQ-NarX-like"/>
    <property type="match status" value="1"/>
</dbReference>
<dbReference type="Pfam" id="PF08448">
    <property type="entry name" value="PAS_4"/>
    <property type="match status" value="1"/>
</dbReference>
<feature type="domain" description="PAC" evidence="10">
    <location>
        <begin position="103"/>
        <end position="155"/>
    </location>
</feature>
<evidence type="ECO:0000259" key="9">
    <source>
        <dbReference type="PROSITE" id="PS50112"/>
    </source>
</evidence>
<dbReference type="InterPro" id="IPR036890">
    <property type="entry name" value="HATPase_C_sf"/>
</dbReference>
<dbReference type="InterPro" id="IPR003594">
    <property type="entry name" value="HATPase_dom"/>
</dbReference>